<keyword evidence="5 9" id="KW-0812">Transmembrane</keyword>
<evidence type="ECO:0000256" key="8">
    <source>
        <dbReference type="ARBA" id="ARBA00038436"/>
    </source>
</evidence>
<organism evidence="11 12">
    <name type="scientific">Desulfomicrobium norvegicum (strain DSM 1741 / NCIMB 8310)</name>
    <name type="common">Desulfovibrio baculatus (strain Norway 4)</name>
    <name type="synonym">Desulfovibrio desulfuricans (strain Norway 4)</name>
    <dbReference type="NCBI Taxonomy" id="52561"/>
    <lineage>
        <taxon>Bacteria</taxon>
        <taxon>Pseudomonadati</taxon>
        <taxon>Thermodesulfobacteriota</taxon>
        <taxon>Desulfovibrionia</taxon>
        <taxon>Desulfovibrionales</taxon>
        <taxon>Desulfomicrobiaceae</taxon>
        <taxon>Desulfomicrobium</taxon>
    </lineage>
</organism>
<evidence type="ECO:0000256" key="5">
    <source>
        <dbReference type="ARBA" id="ARBA00022692"/>
    </source>
</evidence>
<reference evidence="11 12" key="1">
    <citation type="submission" date="2016-10" db="EMBL/GenBank/DDBJ databases">
        <authorList>
            <person name="Varghese N."/>
            <person name="Submissions S."/>
        </authorList>
    </citation>
    <scope>NUCLEOTIDE SEQUENCE [LARGE SCALE GENOMIC DNA]</scope>
    <source>
        <strain evidence="11 12">DSM 1741</strain>
    </source>
</reference>
<dbReference type="AlphaFoldDB" id="A0A8G2C1G8"/>
<sequence length="178" mass="20112">MFKALVTYTKYVDALNRLVGKVAMYLMFVMMFILLYASFSRSMLNSPVVWAVEMAQFTMAAYYLLGGGYSVILRGHVRMDVLYSTWSPKTRAIIDALTSFFLLFYLGMLLYGGISSTAYSLEYGQKNYSAWAPPLSPIKIIMVVGIVLMILQCVSRLIKDISKFMGVDMLKTYGDVMP</sequence>
<dbReference type="RefSeq" id="WP_092190315.1">
    <property type="nucleotide sequence ID" value="NZ_FOTO01000003.1"/>
</dbReference>
<dbReference type="Proteomes" id="UP000199581">
    <property type="component" value="Unassembled WGS sequence"/>
</dbReference>
<evidence type="ECO:0000313" key="12">
    <source>
        <dbReference type="Proteomes" id="UP000199581"/>
    </source>
</evidence>
<name>A0A8G2C1G8_DESNO</name>
<evidence type="ECO:0000256" key="6">
    <source>
        <dbReference type="ARBA" id="ARBA00022989"/>
    </source>
</evidence>
<feature type="domain" description="Tripartite ATP-independent periplasmic transporters DctQ component" evidence="10">
    <location>
        <begin position="30"/>
        <end position="161"/>
    </location>
</feature>
<feature type="transmembrane region" description="Helical" evidence="9">
    <location>
        <begin position="18"/>
        <end position="37"/>
    </location>
</feature>
<evidence type="ECO:0000256" key="9">
    <source>
        <dbReference type="SAM" id="Phobius"/>
    </source>
</evidence>
<feature type="transmembrane region" description="Helical" evidence="9">
    <location>
        <begin position="93"/>
        <end position="114"/>
    </location>
</feature>
<gene>
    <name evidence="11" type="ORF">SAMN05421830_10337</name>
</gene>
<keyword evidence="7 9" id="KW-0472">Membrane</keyword>
<evidence type="ECO:0000256" key="7">
    <source>
        <dbReference type="ARBA" id="ARBA00023136"/>
    </source>
</evidence>
<evidence type="ECO:0000259" key="10">
    <source>
        <dbReference type="Pfam" id="PF04290"/>
    </source>
</evidence>
<evidence type="ECO:0000256" key="2">
    <source>
        <dbReference type="ARBA" id="ARBA00022448"/>
    </source>
</evidence>
<evidence type="ECO:0000256" key="1">
    <source>
        <dbReference type="ARBA" id="ARBA00004429"/>
    </source>
</evidence>
<dbReference type="InterPro" id="IPR055348">
    <property type="entry name" value="DctQ"/>
</dbReference>
<accession>A0A8G2C1G8</accession>
<keyword evidence="4" id="KW-0997">Cell inner membrane</keyword>
<dbReference type="InterPro" id="IPR007387">
    <property type="entry name" value="TRAP_DctQ"/>
</dbReference>
<comment type="subcellular location">
    <subcellularLocation>
        <location evidence="1">Cell inner membrane</location>
        <topology evidence="1">Multi-pass membrane protein</topology>
    </subcellularLocation>
</comment>
<dbReference type="PANTHER" id="PTHR35011">
    <property type="entry name" value="2,3-DIKETO-L-GULONATE TRAP TRANSPORTER SMALL PERMEASE PROTEIN YIAM"/>
    <property type="match status" value="1"/>
</dbReference>
<comment type="similarity">
    <text evidence="8">Belongs to the TRAP transporter small permease family.</text>
</comment>
<comment type="caution">
    <text evidence="11">The sequence shown here is derived from an EMBL/GenBank/DDBJ whole genome shotgun (WGS) entry which is preliminary data.</text>
</comment>
<dbReference type="EMBL" id="FOTO01000003">
    <property type="protein sequence ID" value="SFL50917.1"/>
    <property type="molecule type" value="Genomic_DNA"/>
</dbReference>
<dbReference type="Pfam" id="PF04290">
    <property type="entry name" value="DctQ"/>
    <property type="match status" value="1"/>
</dbReference>
<dbReference type="GO" id="GO:0005886">
    <property type="term" value="C:plasma membrane"/>
    <property type="evidence" value="ECO:0007669"/>
    <property type="project" value="UniProtKB-SubCell"/>
</dbReference>
<feature type="transmembrane region" description="Helical" evidence="9">
    <location>
        <begin position="49"/>
        <end position="72"/>
    </location>
</feature>
<evidence type="ECO:0000313" key="11">
    <source>
        <dbReference type="EMBL" id="SFL50917.1"/>
    </source>
</evidence>
<proteinExistence type="inferred from homology"/>
<evidence type="ECO:0000256" key="3">
    <source>
        <dbReference type="ARBA" id="ARBA00022475"/>
    </source>
</evidence>
<feature type="transmembrane region" description="Helical" evidence="9">
    <location>
        <begin position="134"/>
        <end position="154"/>
    </location>
</feature>
<dbReference type="OrthoDB" id="9794346at2"/>
<evidence type="ECO:0000256" key="4">
    <source>
        <dbReference type="ARBA" id="ARBA00022519"/>
    </source>
</evidence>
<keyword evidence="3" id="KW-1003">Cell membrane</keyword>
<protein>
    <submittedName>
        <fullName evidence="11">TRAP-type mannitol/chloroaromatic compound transport system, small permease component</fullName>
    </submittedName>
</protein>
<keyword evidence="6 9" id="KW-1133">Transmembrane helix</keyword>
<keyword evidence="12" id="KW-1185">Reference proteome</keyword>
<dbReference type="PANTHER" id="PTHR35011:SF4">
    <property type="entry name" value="SLL1102 PROTEIN"/>
    <property type="match status" value="1"/>
</dbReference>
<keyword evidence="2" id="KW-0813">Transport</keyword>